<proteinExistence type="inferred from homology"/>
<dbReference type="Pfam" id="PF00015">
    <property type="entry name" value="MCPsignal"/>
    <property type="match status" value="1"/>
</dbReference>
<dbReference type="OrthoDB" id="369835at2"/>
<gene>
    <name evidence="5" type="primary">mcp-1</name>
    <name evidence="5" type="ordered locus">BDU_581</name>
</gene>
<organism evidence="5 6">
    <name type="scientific">Borrelia duttonii (strain Ly)</name>
    <dbReference type="NCBI Taxonomy" id="412419"/>
    <lineage>
        <taxon>Bacteria</taxon>
        <taxon>Pseudomonadati</taxon>
        <taxon>Spirochaetota</taxon>
        <taxon>Spirochaetia</taxon>
        <taxon>Spirochaetales</taxon>
        <taxon>Borreliaceae</taxon>
        <taxon>Borrelia</taxon>
    </lineage>
</organism>
<dbReference type="GO" id="GO:0004888">
    <property type="term" value="F:transmembrane signaling receptor activity"/>
    <property type="evidence" value="ECO:0007669"/>
    <property type="project" value="InterPro"/>
</dbReference>
<evidence type="ECO:0000313" key="5">
    <source>
        <dbReference type="EMBL" id="ACH93518.1"/>
    </source>
</evidence>
<protein>
    <submittedName>
        <fullName evidence="5">Methyl-accepting chemotaxis protein</fullName>
    </submittedName>
</protein>
<dbReference type="InterPro" id="IPR004090">
    <property type="entry name" value="Chemotax_Me-accpt_rcpt"/>
</dbReference>
<evidence type="ECO:0000256" key="1">
    <source>
        <dbReference type="ARBA" id="ARBA00023224"/>
    </source>
</evidence>
<dbReference type="EMBL" id="CP000976">
    <property type="protein sequence ID" value="ACH93518.1"/>
    <property type="molecule type" value="Genomic_DNA"/>
</dbReference>
<dbReference type="SUPFAM" id="SSF58104">
    <property type="entry name" value="Methyl-accepting chemotaxis protein (MCP) signaling domain"/>
    <property type="match status" value="1"/>
</dbReference>
<comment type="similarity">
    <text evidence="2">Belongs to the methyl-accepting chemotaxis (MCP) protein family.</text>
</comment>
<evidence type="ECO:0000256" key="2">
    <source>
        <dbReference type="ARBA" id="ARBA00029447"/>
    </source>
</evidence>
<feature type="domain" description="Methyl-accepting transducer" evidence="4">
    <location>
        <begin position="106"/>
        <end position="167"/>
    </location>
</feature>
<reference evidence="5 6" key="1">
    <citation type="journal article" date="2008" name="PLoS Genet.">
        <title>The genome of Borrelia recurrentis, the agent of deadly louse-borne relapsing fever, is a degraded subset of tick-borne Borrelia duttonii.</title>
        <authorList>
            <person name="Lescot M."/>
            <person name="Audic S."/>
            <person name="Robert C."/>
            <person name="Nguyen T.T."/>
            <person name="Blanc G."/>
            <person name="Cutler S.J."/>
            <person name="Wincker P."/>
            <person name="Couloux A."/>
            <person name="Claverie J.-M."/>
            <person name="Raoult D."/>
            <person name="Drancourt M."/>
        </authorList>
    </citation>
    <scope>NUCLEOTIDE SEQUENCE [LARGE SCALE GENOMIC DNA]</scope>
    <source>
        <strain evidence="5 6">Ly</strain>
    </source>
</reference>
<dbReference type="GO" id="GO:0006935">
    <property type="term" value="P:chemotaxis"/>
    <property type="evidence" value="ECO:0007669"/>
    <property type="project" value="InterPro"/>
</dbReference>
<dbReference type="Gene3D" id="1.10.287.950">
    <property type="entry name" value="Methyl-accepting chemotaxis protein"/>
    <property type="match status" value="1"/>
</dbReference>
<dbReference type="Gene3D" id="1.20.120.30">
    <property type="entry name" value="Aspartate receptor, ligand-binding domain"/>
    <property type="match status" value="1"/>
</dbReference>
<dbReference type="PANTHER" id="PTHR32089:SF112">
    <property type="entry name" value="LYSOZYME-LIKE PROTEIN-RELATED"/>
    <property type="match status" value="1"/>
</dbReference>
<keyword evidence="6" id="KW-1185">Reference proteome</keyword>
<name>B5RMD2_BORDL</name>
<evidence type="ECO:0000313" key="6">
    <source>
        <dbReference type="Proteomes" id="UP000000611"/>
    </source>
</evidence>
<dbReference type="KEGG" id="bdu:BDU_581"/>
<dbReference type="RefSeq" id="WP_012538327.1">
    <property type="nucleotide sequence ID" value="NC_011229.1"/>
</dbReference>
<dbReference type="PANTHER" id="PTHR32089">
    <property type="entry name" value="METHYL-ACCEPTING CHEMOTAXIS PROTEIN MCPB"/>
    <property type="match status" value="1"/>
</dbReference>
<dbReference type="Proteomes" id="UP000000611">
    <property type="component" value="Chromosome"/>
</dbReference>
<keyword evidence="1 3" id="KW-0807">Transducer</keyword>
<evidence type="ECO:0000259" key="4">
    <source>
        <dbReference type="PROSITE" id="PS50111"/>
    </source>
</evidence>
<sequence>MYKFPFFCKKKSSTSDVKDNSFNDVDNIDDISTCENESSLKEIVRGFYHTKSSISNVLVNIEFLYKNLFSGFVNVEKVCVSLISKVNDGRIKVNAIFEDIEKNNKEKLQKVTDIIMDVQKSLETINSFLGATNMISLNAKLEAARAKEYGKGFSVVADEIKRLSDQAKGVMNMISVKEIEQVSTDLISENIKELQLGIDNLFLNMIEELTSLEESFKYCIGQQGEFSTLINELENIEASVSYLSRNCDSLSVSKAFVYSNDDFLKELEFIISEHMSWISVVKAIVDNQKSMAIQSDPMKHGFGLFYQGFAPKELEIREVWENIYSDYLNIHKLVVEIIKIFSQGNFNNADLKNARDFFMRAENLSNEIISRLESVKNMVVECENQSINVFC</sequence>
<dbReference type="GO" id="GO:0016020">
    <property type="term" value="C:membrane"/>
    <property type="evidence" value="ECO:0007669"/>
    <property type="project" value="InterPro"/>
</dbReference>
<dbReference type="GO" id="GO:0007165">
    <property type="term" value="P:signal transduction"/>
    <property type="evidence" value="ECO:0007669"/>
    <property type="project" value="UniProtKB-KW"/>
</dbReference>
<dbReference type="eggNOG" id="COG0840">
    <property type="taxonomic scope" value="Bacteria"/>
</dbReference>
<dbReference type="InterPro" id="IPR004089">
    <property type="entry name" value="MCPsignal_dom"/>
</dbReference>
<evidence type="ECO:0000256" key="3">
    <source>
        <dbReference type="PROSITE-ProRule" id="PRU00284"/>
    </source>
</evidence>
<dbReference type="PROSITE" id="PS50111">
    <property type="entry name" value="CHEMOTAXIS_TRANSDUC_2"/>
    <property type="match status" value="1"/>
</dbReference>
<dbReference type="STRING" id="412419.BDU_581"/>
<dbReference type="PRINTS" id="PR00260">
    <property type="entry name" value="CHEMTRNSDUCR"/>
</dbReference>
<dbReference type="HOGENOM" id="CLU_796120_0_0_12"/>
<dbReference type="AlphaFoldDB" id="B5RMD2"/>
<accession>B5RMD2</accession>